<accession>A0ABZ1EWS6</accession>
<sequence length="264" mass="28069">MSPADGLPFDEAKNVYFAATTERGLAAEHTDSGVGSFAVAEMTPDGEVAVPWDHGRRTVARADDAAGTVAVRVSSALVATQEEARSAKLTVVTPSARVEHDLFALRLLLAEPGLSPEVKTAPEVIVASNAQFAKGVSEETDEAVLRLALLVSAGPLDTLSLKPQHIDPCERFLKVHETVTARTGTPAAELSPDVAEAAAQIEGLLTRQDLKQAFTQVYRLQKNLAKAESVGERDLVCYVTLAHVLAGVSAPYDATILTDMWQTL</sequence>
<evidence type="ECO:0000313" key="1">
    <source>
        <dbReference type="EMBL" id="WSB08552.1"/>
    </source>
</evidence>
<keyword evidence="2" id="KW-1185">Reference proteome</keyword>
<name>A0ABZ1EWS6_9ACTN</name>
<organism evidence="1 2">
    <name type="scientific">Streptomyces cyaneofuscatus</name>
    <dbReference type="NCBI Taxonomy" id="66883"/>
    <lineage>
        <taxon>Bacteria</taxon>
        <taxon>Bacillati</taxon>
        <taxon>Actinomycetota</taxon>
        <taxon>Actinomycetes</taxon>
        <taxon>Kitasatosporales</taxon>
        <taxon>Streptomycetaceae</taxon>
        <taxon>Streptomyces</taxon>
    </lineage>
</organism>
<proteinExistence type="predicted"/>
<dbReference type="EMBL" id="CP109083">
    <property type="protein sequence ID" value="WSB08552.1"/>
    <property type="molecule type" value="Genomic_DNA"/>
</dbReference>
<reference evidence="1 2" key="1">
    <citation type="submission" date="2022-10" db="EMBL/GenBank/DDBJ databases">
        <title>The complete genomes of actinobacterial strains from the NBC collection.</title>
        <authorList>
            <person name="Joergensen T.S."/>
            <person name="Alvarez Arevalo M."/>
            <person name="Sterndorff E.B."/>
            <person name="Faurdal D."/>
            <person name="Vuksanovic O."/>
            <person name="Mourched A.-S."/>
            <person name="Charusanti P."/>
            <person name="Shaw S."/>
            <person name="Blin K."/>
            <person name="Weber T."/>
        </authorList>
    </citation>
    <scope>NUCLEOTIDE SEQUENCE [LARGE SCALE GENOMIC DNA]</scope>
    <source>
        <strain evidence="1 2">NBC 01792</strain>
    </source>
</reference>
<protein>
    <submittedName>
        <fullName evidence="1">Uncharacterized protein</fullName>
    </submittedName>
</protein>
<dbReference type="RefSeq" id="WP_326705072.1">
    <property type="nucleotide sequence ID" value="NZ_CP109083.1"/>
</dbReference>
<gene>
    <name evidence="1" type="ORF">OG849_15495</name>
</gene>
<evidence type="ECO:0000313" key="2">
    <source>
        <dbReference type="Proteomes" id="UP001356428"/>
    </source>
</evidence>
<dbReference type="Proteomes" id="UP001356428">
    <property type="component" value="Chromosome"/>
</dbReference>